<feature type="compositionally biased region" description="Basic residues" evidence="1">
    <location>
        <begin position="1"/>
        <end position="11"/>
    </location>
</feature>
<feature type="region of interest" description="Disordered" evidence="1">
    <location>
        <begin position="1"/>
        <end position="99"/>
    </location>
</feature>
<evidence type="ECO:0000313" key="3">
    <source>
        <dbReference type="Proteomes" id="UP000703269"/>
    </source>
</evidence>
<organism evidence="2 3">
    <name type="scientific">Phanerochaete sordida</name>
    <dbReference type="NCBI Taxonomy" id="48140"/>
    <lineage>
        <taxon>Eukaryota</taxon>
        <taxon>Fungi</taxon>
        <taxon>Dikarya</taxon>
        <taxon>Basidiomycota</taxon>
        <taxon>Agaricomycotina</taxon>
        <taxon>Agaricomycetes</taxon>
        <taxon>Polyporales</taxon>
        <taxon>Phanerochaetaceae</taxon>
        <taxon>Phanerochaete</taxon>
    </lineage>
</organism>
<name>A0A9P3GH05_9APHY</name>
<protein>
    <submittedName>
        <fullName evidence="2">Uncharacterized protein</fullName>
    </submittedName>
</protein>
<reference evidence="2 3" key="1">
    <citation type="submission" date="2021-08" db="EMBL/GenBank/DDBJ databases">
        <title>Draft Genome Sequence of Phanerochaete sordida strain YK-624.</title>
        <authorList>
            <person name="Mori T."/>
            <person name="Dohra H."/>
            <person name="Suzuki T."/>
            <person name="Kawagishi H."/>
            <person name="Hirai H."/>
        </authorList>
    </citation>
    <scope>NUCLEOTIDE SEQUENCE [LARGE SCALE GENOMIC DNA]</scope>
    <source>
        <strain evidence="2 3">YK-624</strain>
    </source>
</reference>
<feature type="compositionally biased region" description="Basic and acidic residues" evidence="1">
    <location>
        <begin position="171"/>
        <end position="187"/>
    </location>
</feature>
<accession>A0A9P3GH05</accession>
<keyword evidence="3" id="KW-1185">Reference proteome</keyword>
<dbReference type="AlphaFoldDB" id="A0A9P3GH05"/>
<evidence type="ECO:0000256" key="1">
    <source>
        <dbReference type="SAM" id="MobiDB-lite"/>
    </source>
</evidence>
<proteinExistence type="predicted"/>
<feature type="region of interest" description="Disordered" evidence="1">
    <location>
        <begin position="171"/>
        <end position="368"/>
    </location>
</feature>
<dbReference type="EMBL" id="BPQB01000043">
    <property type="protein sequence ID" value="GJE94776.1"/>
    <property type="molecule type" value="Genomic_DNA"/>
</dbReference>
<dbReference type="OrthoDB" id="2538461at2759"/>
<dbReference type="Proteomes" id="UP000703269">
    <property type="component" value="Unassembled WGS sequence"/>
</dbReference>
<feature type="compositionally biased region" description="Basic residues" evidence="1">
    <location>
        <begin position="357"/>
        <end position="368"/>
    </location>
</feature>
<feature type="compositionally biased region" description="Basic residues" evidence="1">
    <location>
        <begin position="188"/>
        <end position="203"/>
    </location>
</feature>
<feature type="compositionally biased region" description="Low complexity" evidence="1">
    <location>
        <begin position="338"/>
        <end position="356"/>
    </location>
</feature>
<evidence type="ECO:0000313" key="2">
    <source>
        <dbReference type="EMBL" id="GJE94776.1"/>
    </source>
</evidence>
<gene>
    <name evidence="2" type="ORF">PsYK624_109480</name>
</gene>
<feature type="compositionally biased region" description="Acidic residues" evidence="1">
    <location>
        <begin position="47"/>
        <end position="90"/>
    </location>
</feature>
<comment type="caution">
    <text evidence="2">The sequence shown here is derived from an EMBL/GenBank/DDBJ whole genome shotgun (WGS) entry which is preliminary data.</text>
</comment>
<sequence length="368" mass="39758">MFKRVQKRARKQEREEELGLDSEMKEVLGLQDTDSEESDSGSSESGSDSEGESGEDALGAEDDDAEEESEDEEGLQGLEDESDEDSDSESEFPPMSVTDAVSDPLYYVSLEQDVRACILCPGKLLKNTRMADVHKSSKAHNRRFTRFAELVSKAGPEGDVRNLIRQLNAESKAEAEPKAKEGGLSKRAEKRKAKLNAIKKKREKSKEIVQRKRKQKEKKVAAAVEASNSSTASPDEPARKKRKVESGDTEQAGEPAKTPENNSRDPNGKPKGAKPTKASTASKVIAEDAPKPSKKVKAKSADEEPPTQPEASAKSEAKSTKPPKERLTASEGIKVPKAKGAPAKAKSAPKSSAAAAKPRKQPAKKKVA</sequence>
<feature type="compositionally biased region" description="Basic and acidic residues" evidence="1">
    <location>
        <begin position="313"/>
        <end position="328"/>
    </location>
</feature>